<feature type="region of interest" description="Disordered" evidence="1">
    <location>
        <begin position="2483"/>
        <end position="2521"/>
    </location>
</feature>
<feature type="domain" description="Flagellar attachment zone protein 1 conserved" evidence="2">
    <location>
        <begin position="233"/>
        <end position="319"/>
    </location>
</feature>
<dbReference type="Proteomes" id="UP000002296">
    <property type="component" value="Unassembled WGS sequence"/>
</dbReference>
<evidence type="ECO:0000313" key="4">
    <source>
        <dbReference type="Proteomes" id="UP000002296"/>
    </source>
</evidence>
<dbReference type="InParanoid" id="Q4DE24"/>
<sequence length="2533" mass="280392">MEDFRSSAGCSQKDMLWGGEKKDLFGSATADRPNQVGTESAASATSITCEEVTQIEDLELDELRDSNDGFVTTRHKLQFGGAGWGFLMEQHYDELYGAFRSSTAKALGLSEIDVFGICFSVGSLVAHFSIRHPISMLGRDINQALIKYDYALVWALYHRGGEKYGTPQLITTENPLVSPAPAKKINRDNEDGQPMESNAKKDISQYIATPSTAREIHQNKDNIVVSGSPTHSSTHQMSFSGASWGSILKEHMEEIQKAIEHDVSDATGTSGKFQTRLCFEDEKLIVMFTATYENNEGSPIMNRQLSEHEYQHIRNIYKKKNDGATSRFKNKGKENSDLTHKKRFSGTQIAAHDLPTLQWATRIPENPSTKNEVTIITPRRILLGGNRAVESAMPVETMIVTENYHQDSVVTHHRVQFDGDDWDAVLERKRAALCEAFDADVCGAVGIPRGSVVDLEFKSGGLFAEFGVRHAPSLRKRDVDKRLARCEFCKTWELYEPRNLMMIKDEPVGGGVADGVVAPEDSVVTHHRVQFDGDDWDAVLERKRAALCEAFDADVCGAVGIPRGSVADVEFTLGSLSVAFGVRHAPSLSKRDVDKRLGECNFDEVWRLYDRRNEDQQTGDAVGDAVPRTGAPEELPVLRASEELPVLQGYEELPRTSSKTQSTTKMSFVRGDYSRSVVTVVKPRLSMLGGHQEESAVPIENVMISNYEEELVVTRHRVQFDGDEWDAVLERKRAALCEAFDADVCGAVGIPRGSVVDLEFKSGGLFAEFGVRHAPSLRKRDVDKRLARCEFCKTWELYEPRNLMMIKDEPVGGGVADGVVAPEDSVVTHHRVQFDGDDWDAVLERKRAALCEAFDADVCGAVGIPRGSVADVEFTLGSLSVAFGVRHAPSLSKRDVDKRLGECNFDEVWRLYDRRNEDQQTGDAVGDAVPRTGAPEELPVLRASEELPVLQGYEELPRTSSKTQSTTKMSFVRGDYSRSVVTVVKPRLSMLGGHQEESAVPIENVMISNYEEELVVTRHRVQFDGDDWDAVLERKRAALCEAFDADVCGAVGIPRGSVVDLEFKSGGLFAEFGVRHAPSLRKRDVDKRLARCEFCKTWELYEPRNLMMIKDEPVGGGVADGVVAPEDSVVTHHRVQFDGDDWDAVLERKRAALCEAFDADVCGAVGIPRGSVADVEFTLGSLSVAFGVRHAPSLSKRDVDKRLGECNFDEVWRLYDRRNEDQQTGDAVGDAVPRTGAPEELPVLRASEELPVLQASEELPVLQGYEELPRTSSKTQSTTKMSFVRGDYSRSVVSVVKPRLSMLGGHQEESAVPIENVMMSNYEEELVVTRHRVQFDGDEWDAVLERKRAALCEAFDADVCGAVGIPRGSVVDLEFKSGGLFAEFGVRHAPSLRKRDVDKRLARCEFCKTWELYEPRNLMMIKDEPVGGGVADGVVAPEDSVVTHHRVQFDGDDWDAVLERKRAALCEAFDADVCGAVGIPRGSVADVEFTLGSLSVAFGVRHAPSLSKRDVDKRLGECNFDEVWRLYDRRNEDQQTGDAVGDAVPRTGASDSMLPPLYAAEYRDGISPMLQSCDAVPPALYAAEYRDAISPMLQSCDAVPPALYAAEYRDAISPMLQSCDAVPPALYAAEYRDAISPMLQSCDAVPPALYSAEYQDAISPRLQSCDAVPPALYSAEYRDAISPMLQSCDAVPPALYSAEYRDAISPMLQSCDALPPALYSAEYRDAISPMLQSCDAVPPALYSAEYRDAISPMLQSCDALPPALYSAEYRDAISPMLQSCDALPPALYSAEYQDAISPRLQSCDALPPALYSAEYRDAISPMLQSCDALPPALYSAEYRDAISPMLQSCDALPPALYSAEYRDAISPRLQSCDAVPPALYSAEYRDAISPMLLSCDALPPALYSAEYRDAISPMLQSCDALPPALYSAEYRDAISPRLQSCDAVPPALYSAEYRDAISPMLLSCDALPPALYAAEYRDEELVVTHHRVQFDGDDWDAVLERKRAALCEAFDADVCGAVGIPRGSVADVEFTLGSLSVAFGVRHAPSLSKRDVDKRLGECNFDEVWRLYDRRNEDQQTGDAVGDAVPRTGASDSMLPVLSAAEGCSFVRKSPVGIQDVAVPLRIMEDVRSAGLQSADVVDSLFRKKDGLVDRDEENRHFSHSVEPSKLFAVYRIGFVGKGWRSVVDKHLSRLKDCFLYDLSDISKFVPRSVEGVSCSSSGDVVVTVLLEHLSSLSQNEVLRMLDDAPFLSMWRLHDECIAEGSVGRTTTFHRVGFVGADWSSKINGELVGAAFVKDVVEVLHVRPEDVRIAGYYVSENLVIDFYVEHSDSITEGQIDELLNATMFENVWEVYRRERNPVMQELQPLRVTPRQAKIRANLSKIPKSVAARQHHGLYVNNSVGYPRPGLRYRQPRTDLKQCPSVPEEPLYVPHEKHLPTWDRGVELPNVALSPRALPWPLRTDYTKAQQQRRVNLNEVSEVLGLQRQQGSQLQPESADIPNACLGSSYQESGSTRRGESRDRLHQYRERIRRLLPK</sequence>
<feature type="domain" description="Flagellar attachment zone protein 1 conserved" evidence="2">
    <location>
        <begin position="1129"/>
        <end position="1218"/>
    </location>
</feature>
<dbReference type="STRING" id="353153.Q4DE24"/>
<keyword evidence="4" id="KW-1185">Reference proteome</keyword>
<dbReference type="AlphaFoldDB" id="Q4DE24"/>
<accession>Q4DE24</accession>
<feature type="domain" description="Flagellar attachment zone protein 1 conserved" evidence="2">
    <location>
        <begin position="70"/>
        <end position="159"/>
    </location>
</feature>
<evidence type="ECO:0000256" key="1">
    <source>
        <dbReference type="SAM" id="MobiDB-lite"/>
    </source>
</evidence>
<dbReference type="GeneID" id="3543869"/>
<feature type="domain" description="Flagellar attachment zone protein 1 conserved" evidence="2">
    <location>
        <begin position="712"/>
        <end position="801"/>
    </location>
</feature>
<dbReference type="EMBL" id="AAHK01000589">
    <property type="protein sequence ID" value="EAN90774.1"/>
    <property type="molecule type" value="Genomic_DNA"/>
</dbReference>
<evidence type="ECO:0000259" key="2">
    <source>
        <dbReference type="Pfam" id="PF23398"/>
    </source>
</evidence>
<dbReference type="Pfam" id="PF23398">
    <property type="entry name" value="FAZ1_cons"/>
    <property type="match status" value="13"/>
</dbReference>
<feature type="domain" description="Flagellar attachment zone protein 1 conserved" evidence="2">
    <location>
        <begin position="1327"/>
        <end position="1416"/>
    </location>
</feature>
<gene>
    <name evidence="3" type="ORF">Tc00.1047053506619.30</name>
</gene>
<comment type="caution">
    <text evidence="3">The sequence shown here is derived from an EMBL/GenBank/DDBJ whole genome shotgun (WGS) entry which is preliminary data.</text>
</comment>
<protein>
    <recommendedName>
        <fullName evidence="2">Flagellar attachment zone protein 1 conserved domain-containing protein</fullName>
    </recommendedName>
</protein>
<reference evidence="3 4" key="1">
    <citation type="journal article" date="2005" name="Science">
        <title>The genome sequence of Trypanosoma cruzi, etiologic agent of Chagas disease.</title>
        <authorList>
            <person name="El-Sayed N.M."/>
            <person name="Myler P.J."/>
            <person name="Bartholomeu D.C."/>
            <person name="Nilsson D."/>
            <person name="Aggarwal G."/>
            <person name="Tran A.N."/>
            <person name="Ghedin E."/>
            <person name="Worthey E.A."/>
            <person name="Delcher A.L."/>
            <person name="Blandin G."/>
            <person name="Westenberger S.J."/>
            <person name="Caler E."/>
            <person name="Cerqueira G.C."/>
            <person name="Branche C."/>
            <person name="Haas B."/>
            <person name="Anupama A."/>
            <person name="Arner E."/>
            <person name="Aslund L."/>
            <person name="Attipoe P."/>
            <person name="Bontempi E."/>
            <person name="Bringaud F."/>
            <person name="Burton P."/>
            <person name="Cadag E."/>
            <person name="Campbell D.A."/>
            <person name="Carrington M."/>
            <person name="Crabtree J."/>
            <person name="Darban H."/>
            <person name="da Silveira J.F."/>
            <person name="de Jong P."/>
            <person name="Edwards K."/>
            <person name="Englund P.T."/>
            <person name="Fazelina G."/>
            <person name="Feldblyum T."/>
            <person name="Ferella M."/>
            <person name="Frasch A.C."/>
            <person name="Gull K."/>
            <person name="Horn D."/>
            <person name="Hou L."/>
            <person name="Huang Y."/>
            <person name="Kindlund E."/>
            <person name="Klingbeil M."/>
            <person name="Kluge S."/>
            <person name="Koo H."/>
            <person name="Lacerda D."/>
            <person name="Levin M.J."/>
            <person name="Lorenzi H."/>
            <person name="Louie T."/>
            <person name="Machado C.R."/>
            <person name="McCulloch R."/>
            <person name="McKenna A."/>
            <person name="Mizuno Y."/>
            <person name="Mottram J.C."/>
            <person name="Nelson S."/>
            <person name="Ochaya S."/>
            <person name="Osoegawa K."/>
            <person name="Pai G."/>
            <person name="Parsons M."/>
            <person name="Pentony M."/>
            <person name="Pettersson U."/>
            <person name="Pop M."/>
            <person name="Ramirez J.L."/>
            <person name="Rinta J."/>
            <person name="Robertson L."/>
            <person name="Salzberg S.L."/>
            <person name="Sanchez D.O."/>
            <person name="Seyler A."/>
            <person name="Sharma R."/>
            <person name="Shetty J."/>
            <person name="Simpson A.J."/>
            <person name="Sisk E."/>
            <person name="Tammi M.T."/>
            <person name="Tarleton R."/>
            <person name="Teixeira S."/>
            <person name="Van Aken S."/>
            <person name="Vogt C."/>
            <person name="Ward P.N."/>
            <person name="Wickstead B."/>
            <person name="Wortman J."/>
            <person name="White O."/>
            <person name="Fraser C.M."/>
            <person name="Stuart K.D."/>
            <person name="Andersson B."/>
        </authorList>
    </citation>
    <scope>NUCLEOTIDE SEQUENCE [LARGE SCALE GENOMIC DNA]</scope>
    <source>
        <strain evidence="3 4">CL Brener</strain>
    </source>
</reference>
<feature type="compositionally biased region" description="Basic and acidic residues" evidence="1">
    <location>
        <begin position="2510"/>
        <end position="2521"/>
    </location>
</feature>
<proteinExistence type="predicted"/>
<feature type="domain" description="Flagellar attachment zone protein 1 conserved" evidence="2">
    <location>
        <begin position="1441"/>
        <end position="1530"/>
    </location>
</feature>
<dbReference type="InterPro" id="IPR056614">
    <property type="entry name" value="FAZ1_cons"/>
</dbReference>
<feature type="domain" description="Flagellar attachment zone protein 1 conserved" evidence="2">
    <location>
        <begin position="523"/>
        <end position="612"/>
    </location>
</feature>
<feature type="domain" description="Flagellar attachment zone protein 1 conserved" evidence="2">
    <location>
        <begin position="409"/>
        <end position="498"/>
    </location>
</feature>
<dbReference type="PANTHER" id="PTHR47121">
    <property type="entry name" value="THYLAKOID LUMENAL PROTEIN TL20.3, CHLOROPLASTIC"/>
    <property type="match status" value="1"/>
</dbReference>
<organism evidence="3 4">
    <name type="scientific">Trypanosoma cruzi (strain CL Brener)</name>
    <dbReference type="NCBI Taxonomy" id="353153"/>
    <lineage>
        <taxon>Eukaryota</taxon>
        <taxon>Discoba</taxon>
        <taxon>Euglenozoa</taxon>
        <taxon>Kinetoplastea</taxon>
        <taxon>Metakinetoplastina</taxon>
        <taxon>Trypanosomatida</taxon>
        <taxon>Trypanosomatidae</taxon>
        <taxon>Trypanosoma</taxon>
        <taxon>Schizotrypanum</taxon>
    </lineage>
</organism>
<name>Q4DE24_TRYCC</name>
<dbReference type="InterPro" id="IPR053285">
    <property type="entry name" value="Thylakoid_lumenal_pentapeptide"/>
</dbReference>
<dbReference type="eggNOG" id="ENOG502S4HU">
    <property type="taxonomic scope" value="Eukaryota"/>
</dbReference>
<feature type="region of interest" description="Disordered" evidence="1">
    <location>
        <begin position="178"/>
        <end position="198"/>
    </location>
</feature>
<dbReference type="OMA" id="PMLQSCD"/>
<dbReference type="PaxDb" id="353153-Q4DE24"/>
<feature type="domain" description="Flagellar attachment zone protein 1 conserved" evidence="2">
    <location>
        <begin position="826"/>
        <end position="915"/>
    </location>
</feature>
<feature type="domain" description="Flagellar attachment zone protein 1 conserved" evidence="2">
    <location>
        <begin position="1015"/>
        <end position="1104"/>
    </location>
</feature>
<feature type="domain" description="Flagellar attachment zone protein 1 conserved" evidence="2">
    <location>
        <begin position="1982"/>
        <end position="2071"/>
    </location>
</feature>
<dbReference type="PANTHER" id="PTHR47121:SF2">
    <property type="entry name" value="THYLAKOID LUMENAL PROTEIN TL20.3, CHLOROPLASTIC"/>
    <property type="match status" value="1"/>
</dbReference>
<evidence type="ECO:0000313" key="3">
    <source>
        <dbReference type="EMBL" id="EAN90774.1"/>
    </source>
</evidence>
<feature type="domain" description="Flagellar attachment zone protein 1 conserved" evidence="2">
    <location>
        <begin position="2266"/>
        <end position="2353"/>
    </location>
</feature>
<dbReference type="KEGG" id="tcr:506619.30"/>
<dbReference type="RefSeq" id="XP_812625.1">
    <property type="nucleotide sequence ID" value="XM_807532.1"/>
</dbReference>
<feature type="domain" description="Flagellar attachment zone protein 1 conserved" evidence="2">
    <location>
        <begin position="2172"/>
        <end position="2256"/>
    </location>
</feature>